<proteinExistence type="predicted"/>
<reference evidence="2 3" key="1">
    <citation type="submission" date="2017-06" db="EMBL/GenBank/DDBJ databases">
        <title>Comparative genomic analysis of Ambrosia Fusariam Clade fungi.</title>
        <authorList>
            <person name="Stajich J.E."/>
            <person name="Carrillo J."/>
            <person name="Kijimoto T."/>
            <person name="Eskalen A."/>
            <person name="O'Donnell K."/>
            <person name="Kasson M."/>
        </authorList>
    </citation>
    <scope>NUCLEOTIDE SEQUENCE [LARGE SCALE GENOMIC DNA]</scope>
    <source>
        <strain evidence="2">UCR3666</strain>
    </source>
</reference>
<sequence>MQRREESRRGEATRFKAAEMKRSQDSVTNGVKPPQGQGVQRRCAVGSVLGRGGRDMSPLERSNLGLPLIQTEFYVS</sequence>
<comment type="caution">
    <text evidence="2">The sequence shown here is derived from an EMBL/GenBank/DDBJ whole genome shotgun (WGS) entry which is preliminary data.</text>
</comment>
<dbReference type="AlphaFoldDB" id="A0A3M2RSJ1"/>
<evidence type="ECO:0000313" key="3">
    <source>
        <dbReference type="Proteomes" id="UP000277212"/>
    </source>
</evidence>
<evidence type="ECO:0000256" key="1">
    <source>
        <dbReference type="SAM" id="MobiDB-lite"/>
    </source>
</evidence>
<dbReference type="Proteomes" id="UP000277212">
    <property type="component" value="Unassembled WGS sequence"/>
</dbReference>
<feature type="region of interest" description="Disordered" evidence="1">
    <location>
        <begin position="1"/>
        <end position="40"/>
    </location>
</feature>
<feature type="compositionally biased region" description="Basic and acidic residues" evidence="1">
    <location>
        <begin position="1"/>
        <end position="24"/>
    </location>
</feature>
<name>A0A3M2RSJ1_9HYPO</name>
<organism evidence="2 3">
    <name type="scientific">Fusarium kuroshium</name>
    <dbReference type="NCBI Taxonomy" id="2010991"/>
    <lineage>
        <taxon>Eukaryota</taxon>
        <taxon>Fungi</taxon>
        <taxon>Dikarya</taxon>
        <taxon>Ascomycota</taxon>
        <taxon>Pezizomycotina</taxon>
        <taxon>Sordariomycetes</taxon>
        <taxon>Hypocreomycetidae</taxon>
        <taxon>Hypocreales</taxon>
        <taxon>Nectriaceae</taxon>
        <taxon>Fusarium</taxon>
        <taxon>Fusarium solani species complex</taxon>
    </lineage>
</organism>
<gene>
    <name evidence="2" type="ORF">CDV36_012569</name>
</gene>
<protein>
    <submittedName>
        <fullName evidence="2">Uncharacterized protein</fullName>
    </submittedName>
</protein>
<evidence type="ECO:0000313" key="2">
    <source>
        <dbReference type="EMBL" id="RMJ07825.1"/>
    </source>
</evidence>
<accession>A0A3M2RSJ1</accession>
<dbReference type="EMBL" id="NKUJ01000319">
    <property type="protein sequence ID" value="RMJ07825.1"/>
    <property type="molecule type" value="Genomic_DNA"/>
</dbReference>
<keyword evidence="3" id="KW-1185">Reference proteome</keyword>